<reference evidence="1 2" key="1">
    <citation type="submission" date="2015-05" db="EMBL/GenBank/DDBJ databases">
        <title>Genome sequencing and analysis of members of genus Stenotrophomonas.</title>
        <authorList>
            <person name="Patil P.P."/>
            <person name="Midha S."/>
            <person name="Patil P.B."/>
        </authorList>
    </citation>
    <scope>NUCLEOTIDE SEQUENCE [LARGE SCALE GENOMIC DNA]</scope>
    <source>
        <strain evidence="1 2">DSM 18941</strain>
    </source>
</reference>
<sequence>MQLLAGPIMDLFMGFTALLLSQPALKLSGTIWSLFRLVFIHSERICVRRWQRSMLQLNQLQLAGRCYMCLCRRLPIPTSFSNVFGSYAINLCMQKRWRMILTRIYTLLH</sequence>
<gene>
    <name evidence="1" type="ORF">ABB27_06755</name>
</gene>
<accession>A0A0R0CHA8</accession>
<evidence type="ECO:0000313" key="1">
    <source>
        <dbReference type="EMBL" id="KRG69276.1"/>
    </source>
</evidence>
<name>A0A0R0CHA8_9GAMM</name>
<dbReference type="EMBL" id="LDJJ01000019">
    <property type="protein sequence ID" value="KRG69276.1"/>
    <property type="molecule type" value="Genomic_DNA"/>
</dbReference>
<organism evidence="1 2">
    <name type="scientific">Stenotrophomonas terrae</name>
    <dbReference type="NCBI Taxonomy" id="405446"/>
    <lineage>
        <taxon>Bacteria</taxon>
        <taxon>Pseudomonadati</taxon>
        <taxon>Pseudomonadota</taxon>
        <taxon>Gammaproteobacteria</taxon>
        <taxon>Lysobacterales</taxon>
        <taxon>Lysobacteraceae</taxon>
        <taxon>Stenotrophomonas</taxon>
    </lineage>
</organism>
<comment type="caution">
    <text evidence="1">The sequence shown here is derived from an EMBL/GenBank/DDBJ whole genome shotgun (WGS) entry which is preliminary data.</text>
</comment>
<proteinExistence type="predicted"/>
<evidence type="ECO:0000313" key="2">
    <source>
        <dbReference type="Proteomes" id="UP000051863"/>
    </source>
</evidence>
<dbReference type="Proteomes" id="UP000051863">
    <property type="component" value="Unassembled WGS sequence"/>
</dbReference>
<protein>
    <submittedName>
        <fullName evidence="1">Uncharacterized protein</fullName>
    </submittedName>
</protein>
<dbReference type="AlphaFoldDB" id="A0A0R0CHA8"/>
<keyword evidence="2" id="KW-1185">Reference proteome</keyword>